<evidence type="ECO:0000313" key="3">
    <source>
        <dbReference type="Proteomes" id="UP000661507"/>
    </source>
</evidence>
<gene>
    <name evidence="2" type="ORF">GCM10011320_12990</name>
</gene>
<comment type="caution">
    <text evidence="2">The sequence shown here is derived from an EMBL/GenBank/DDBJ whole genome shotgun (WGS) entry which is preliminary data.</text>
</comment>
<proteinExistence type="predicted"/>
<protein>
    <recommendedName>
        <fullName evidence="1">Hedgehog/Intein (Hint) domain-containing protein</fullName>
    </recommendedName>
</protein>
<dbReference type="AlphaFoldDB" id="A0A917KD11"/>
<accession>A0A917KD11</accession>
<organism evidence="2 3">
    <name type="scientific">Neoroseomonas lacus</name>
    <dbReference type="NCBI Taxonomy" id="287609"/>
    <lineage>
        <taxon>Bacteria</taxon>
        <taxon>Pseudomonadati</taxon>
        <taxon>Pseudomonadota</taxon>
        <taxon>Alphaproteobacteria</taxon>
        <taxon>Acetobacterales</taxon>
        <taxon>Acetobacteraceae</taxon>
        <taxon>Neoroseomonas</taxon>
    </lineage>
</organism>
<evidence type="ECO:0000259" key="1">
    <source>
        <dbReference type="Pfam" id="PF13403"/>
    </source>
</evidence>
<keyword evidence="3" id="KW-1185">Reference proteome</keyword>
<evidence type="ECO:0000313" key="2">
    <source>
        <dbReference type="EMBL" id="GGJ07417.1"/>
    </source>
</evidence>
<name>A0A917KD11_9PROT</name>
<dbReference type="Pfam" id="PF13403">
    <property type="entry name" value="Hint_2"/>
    <property type="match status" value="1"/>
</dbReference>
<reference evidence="2" key="2">
    <citation type="submission" date="2020-09" db="EMBL/GenBank/DDBJ databases">
        <authorList>
            <person name="Sun Q."/>
            <person name="Zhou Y."/>
        </authorList>
    </citation>
    <scope>NUCLEOTIDE SEQUENCE</scope>
    <source>
        <strain evidence="2">CGMCC 1.3617</strain>
    </source>
</reference>
<dbReference type="InterPro" id="IPR028992">
    <property type="entry name" value="Hedgehog/Intein_dom"/>
</dbReference>
<dbReference type="RefSeq" id="WP_373290311.1">
    <property type="nucleotide sequence ID" value="NZ_BMKW01000002.1"/>
</dbReference>
<reference evidence="2" key="1">
    <citation type="journal article" date="2014" name="Int. J. Syst. Evol. Microbiol.">
        <title>Complete genome sequence of Corynebacterium casei LMG S-19264T (=DSM 44701T), isolated from a smear-ripened cheese.</title>
        <authorList>
            <consortium name="US DOE Joint Genome Institute (JGI-PGF)"/>
            <person name="Walter F."/>
            <person name="Albersmeier A."/>
            <person name="Kalinowski J."/>
            <person name="Ruckert C."/>
        </authorList>
    </citation>
    <scope>NUCLEOTIDE SEQUENCE</scope>
    <source>
        <strain evidence="2">CGMCC 1.3617</strain>
    </source>
</reference>
<feature type="domain" description="Hedgehog/Intein (Hint)" evidence="1">
    <location>
        <begin position="1"/>
        <end position="62"/>
    </location>
</feature>
<dbReference type="Proteomes" id="UP000661507">
    <property type="component" value="Unassembled WGS sequence"/>
</dbReference>
<dbReference type="EMBL" id="BMKW01000002">
    <property type="protein sequence ID" value="GGJ07417.1"/>
    <property type="molecule type" value="Genomic_DNA"/>
</dbReference>
<sequence>MRVSPEHAFLIDGCLVPARLLIDGIEIVQETWCHSVTYWHLELEEHGVVIADGAPAESYFDDGNRHFFDNSSLVALDPVFDRTPGGRYSEQACARPILDRADPALIAIRLRRRRVA</sequence>